<dbReference type="InterPro" id="IPR001638">
    <property type="entry name" value="Solute-binding_3/MltF_N"/>
</dbReference>
<evidence type="ECO:0000256" key="1">
    <source>
        <dbReference type="ARBA" id="ARBA00004196"/>
    </source>
</evidence>
<keyword evidence="3 6" id="KW-0732">Signal</keyword>
<dbReference type="PROSITE" id="PS51257">
    <property type="entry name" value="PROKAR_LIPOPROTEIN"/>
    <property type="match status" value="1"/>
</dbReference>
<dbReference type="InterPro" id="IPR018313">
    <property type="entry name" value="SBP_3_CS"/>
</dbReference>
<name>A0ABR7HS60_9FIRM</name>
<reference evidence="8 9" key="1">
    <citation type="submission" date="2020-08" db="EMBL/GenBank/DDBJ databases">
        <title>Genome public.</title>
        <authorList>
            <person name="Liu C."/>
            <person name="Sun Q."/>
        </authorList>
    </citation>
    <scope>NUCLEOTIDE SEQUENCE [LARGE SCALE GENOMIC DNA]</scope>
    <source>
        <strain evidence="8 9">New-38</strain>
    </source>
</reference>
<keyword evidence="9" id="KW-1185">Reference proteome</keyword>
<gene>
    <name evidence="8" type="ORF">H8S34_05940</name>
</gene>
<feature type="domain" description="Solute-binding protein family 3/N-terminal" evidence="7">
    <location>
        <begin position="57"/>
        <end position="280"/>
    </location>
</feature>
<dbReference type="SUPFAM" id="SSF53850">
    <property type="entry name" value="Periplasmic binding protein-like II"/>
    <property type="match status" value="1"/>
</dbReference>
<dbReference type="PROSITE" id="PS01039">
    <property type="entry name" value="SBP_BACTERIAL_3"/>
    <property type="match status" value="1"/>
</dbReference>
<evidence type="ECO:0000256" key="4">
    <source>
        <dbReference type="RuleBase" id="RU003744"/>
    </source>
</evidence>
<feature type="region of interest" description="Disordered" evidence="5">
    <location>
        <begin position="27"/>
        <end position="46"/>
    </location>
</feature>
<evidence type="ECO:0000313" key="9">
    <source>
        <dbReference type="Proteomes" id="UP000660021"/>
    </source>
</evidence>
<evidence type="ECO:0000256" key="2">
    <source>
        <dbReference type="ARBA" id="ARBA00010333"/>
    </source>
</evidence>
<comment type="subcellular location">
    <subcellularLocation>
        <location evidence="1">Cell envelope</location>
    </subcellularLocation>
</comment>
<dbReference type="EMBL" id="JACOPR010000003">
    <property type="protein sequence ID" value="MBC5730372.1"/>
    <property type="molecule type" value="Genomic_DNA"/>
</dbReference>
<dbReference type="PANTHER" id="PTHR35936:SF17">
    <property type="entry name" value="ARGININE-BINDING EXTRACELLULAR PROTEIN ARTP"/>
    <property type="match status" value="1"/>
</dbReference>
<dbReference type="PANTHER" id="PTHR35936">
    <property type="entry name" value="MEMBRANE-BOUND LYTIC MUREIN TRANSGLYCOSYLASE F"/>
    <property type="match status" value="1"/>
</dbReference>
<proteinExistence type="inferred from homology"/>
<accession>A0ABR7HS60</accession>
<evidence type="ECO:0000313" key="8">
    <source>
        <dbReference type="EMBL" id="MBC5730372.1"/>
    </source>
</evidence>
<feature type="chain" id="PRO_5047169916" evidence="6">
    <location>
        <begin position="23"/>
        <end position="287"/>
    </location>
</feature>
<comment type="similarity">
    <text evidence="2 4">Belongs to the bacterial solute-binding protein 3 family.</text>
</comment>
<dbReference type="SMART" id="SM00062">
    <property type="entry name" value="PBPb"/>
    <property type="match status" value="1"/>
</dbReference>
<feature type="compositionally biased region" description="Low complexity" evidence="5">
    <location>
        <begin position="27"/>
        <end position="42"/>
    </location>
</feature>
<sequence>MKRKLSALALAAALGLSLTACSGGTASSPAPAGSGTPGGTPAQSADSDWAYVEGNGKLKIGYTLFEPMNYIGEDGELTGFETEFATAVCEKLGVEPEFVEINWDAKLLELESKNIDCIWNGMTITPELQEAISISDPYIKNYQVLVIRAADAEKYTSTESLAGAKVDAEAGSAGESTVQNDEFLSQATYTSVVKQTDALLEVKSGAADAAVMDFVLANALAGVGDYSDLMVIPDLELSVEEYGIGFRKGSDVTEKVNQAMQELVDDGTLGTLAEKYELSELLLANQK</sequence>
<evidence type="ECO:0000256" key="3">
    <source>
        <dbReference type="ARBA" id="ARBA00022729"/>
    </source>
</evidence>
<organism evidence="8 9">
    <name type="scientific">Pseudoflavonifractor hominis</name>
    <dbReference type="NCBI Taxonomy" id="2763059"/>
    <lineage>
        <taxon>Bacteria</taxon>
        <taxon>Bacillati</taxon>
        <taxon>Bacillota</taxon>
        <taxon>Clostridia</taxon>
        <taxon>Eubacteriales</taxon>
        <taxon>Oscillospiraceae</taxon>
        <taxon>Pseudoflavonifractor</taxon>
    </lineage>
</organism>
<feature type="signal peptide" evidence="6">
    <location>
        <begin position="1"/>
        <end position="22"/>
    </location>
</feature>
<dbReference type="Proteomes" id="UP000660021">
    <property type="component" value="Unassembled WGS sequence"/>
</dbReference>
<dbReference type="RefSeq" id="WP_186963311.1">
    <property type="nucleotide sequence ID" value="NZ_JACOPR010000003.1"/>
</dbReference>
<evidence type="ECO:0000259" key="7">
    <source>
        <dbReference type="SMART" id="SM00062"/>
    </source>
</evidence>
<dbReference type="Gene3D" id="3.40.190.10">
    <property type="entry name" value="Periplasmic binding protein-like II"/>
    <property type="match status" value="2"/>
</dbReference>
<evidence type="ECO:0000256" key="5">
    <source>
        <dbReference type="SAM" id="MobiDB-lite"/>
    </source>
</evidence>
<comment type="caution">
    <text evidence="8">The sequence shown here is derived from an EMBL/GenBank/DDBJ whole genome shotgun (WGS) entry which is preliminary data.</text>
</comment>
<evidence type="ECO:0000256" key="6">
    <source>
        <dbReference type="SAM" id="SignalP"/>
    </source>
</evidence>
<dbReference type="Pfam" id="PF00497">
    <property type="entry name" value="SBP_bac_3"/>
    <property type="match status" value="1"/>
</dbReference>
<protein>
    <submittedName>
        <fullName evidence="8">Transporter substrate-binding domain-containing protein</fullName>
    </submittedName>
</protein>